<reference evidence="1 2" key="1">
    <citation type="submission" date="2020-05" db="EMBL/GenBank/DDBJ databases">
        <title>Horizontal transmission and recombination maintain forever young bacterial symbiont genomes.</title>
        <authorList>
            <person name="Russell S.L."/>
            <person name="Pepper-Tunick E."/>
            <person name="Svedberg J."/>
            <person name="Byrne A."/>
            <person name="Ruelas Castillo J."/>
            <person name="Vollmers C."/>
            <person name="Beinart R.A."/>
            <person name="Corbett-Detig R."/>
        </authorList>
    </citation>
    <scope>NUCLEOTIDE SEQUENCE [LARGE SCALE GENOMIC DNA]</scope>
    <source>
        <strain evidence="1">Santa_Monica_outfall</strain>
    </source>
</reference>
<dbReference type="KEGG" id="rev:HUE57_06295"/>
<protein>
    <recommendedName>
        <fullName evidence="3">Transporter</fullName>
    </recommendedName>
</protein>
<keyword evidence="2" id="KW-1185">Reference proteome</keyword>
<evidence type="ECO:0008006" key="3">
    <source>
        <dbReference type="Google" id="ProtNLM"/>
    </source>
</evidence>
<dbReference type="Proteomes" id="UP000509658">
    <property type="component" value="Chromosome"/>
</dbReference>
<dbReference type="EMBL" id="CP054491">
    <property type="protein sequence ID" value="QKQ25935.1"/>
    <property type="molecule type" value="Genomic_DNA"/>
</dbReference>
<evidence type="ECO:0000313" key="1">
    <source>
        <dbReference type="EMBL" id="QKQ25935.1"/>
    </source>
</evidence>
<dbReference type="AlphaFoldDB" id="A0A6N0HU58"/>
<gene>
    <name evidence="1" type="ORF">HUE57_06295</name>
</gene>
<sequence length="95" mass="10505">MSYEWNPDLATSIRLRGESQDEINGIDPNIYGPGLGANPDNYGGTRTELGVGINWMPVLANNLSVELLLPLNQDRNGVQAEHEFSVAVSWRKGFF</sequence>
<organism evidence="1 2">
    <name type="scientific">Candidatus Reidiella endopervernicosa</name>
    <dbReference type="NCBI Taxonomy" id="2738883"/>
    <lineage>
        <taxon>Bacteria</taxon>
        <taxon>Pseudomonadati</taxon>
        <taxon>Pseudomonadota</taxon>
        <taxon>Gammaproteobacteria</taxon>
        <taxon>Candidatus Reidiella</taxon>
    </lineage>
</organism>
<dbReference type="RefSeq" id="WP_078485210.1">
    <property type="nucleotide sequence ID" value="NZ_CP054491.1"/>
</dbReference>
<accession>A0A6N0HU58</accession>
<evidence type="ECO:0000313" key="2">
    <source>
        <dbReference type="Proteomes" id="UP000509658"/>
    </source>
</evidence>
<proteinExistence type="predicted"/>
<name>A0A6N0HU58_9GAMM</name>